<evidence type="ECO:0000313" key="7">
    <source>
        <dbReference type="EMBL" id="MFD0943273.1"/>
    </source>
</evidence>
<dbReference type="Gene3D" id="2.30.310.10">
    <property type="entry name" value="ibrinogen binding protein from staphylococcus aureus domain"/>
    <property type="match status" value="1"/>
</dbReference>
<proteinExistence type="inferred from homology"/>
<feature type="domain" description="NFACT RNA-binding" evidence="6">
    <location>
        <begin position="443"/>
        <end position="531"/>
    </location>
</feature>
<dbReference type="Gene3D" id="3.40.970.40">
    <property type="entry name" value="fibrinogen binding protein from staphylococcus aureus domain like"/>
    <property type="match status" value="1"/>
</dbReference>
<comment type="similarity">
    <text evidence="5">Belongs to the NEMF family.</text>
</comment>
<accession>A0ABW3GVP9</accession>
<dbReference type="InterPro" id="IPR051608">
    <property type="entry name" value="RQC_Subunit_NEMF"/>
</dbReference>
<keyword evidence="8" id="KW-1185">Reference proteome</keyword>
<dbReference type="HAMAP" id="MF_00844_B">
    <property type="entry name" value="RqcH_B"/>
    <property type="match status" value="1"/>
</dbReference>
<comment type="subunit">
    <text evidence="5">Associates with stalled 50S ribosomal subunits. Binds to RqcP.</text>
</comment>
<evidence type="ECO:0000259" key="6">
    <source>
        <dbReference type="Pfam" id="PF05670"/>
    </source>
</evidence>
<keyword evidence="4 5" id="KW-0648">Protein biosynthesis</keyword>
<sequence length="559" mass="64764">MAFDGLFTRAIVTELQQLVGGRINRVHQPNEYEVVLTMRAQRKNVKLLLSAHPSYARVQLTEETITNPPEPTMFCTILRRHIESGIITAIEQVDNDRIIHFTIASHNEIGDPITRTLIMEVMGRHSNLMVVDPGDDKIIEALKHLPPYMNSFRTVLPGATYVSPPEQEKKNPFTISEEELFDIYHKLEKGRDFIQYLQGIAPIHATELYALLKQNLQFQTYRHFIESFETLPFQPVVMKKDGRDIFSAHPLTTADEVIYEAKSLGDLLDRVYFEKADRERVRAQAQDLEKWLANERAKLVKKEKVLQKEYQDAEKLDDFQLYGELLMAHHYQIEANAKEVTVENYYDGSEVTIPLDPRKTAIENANRYYTKYTKAKNALIQLKEQMRLTKEELDYFETLLQQVEMATPDDIDEIREELIENGYMRKRRSKKKEKKKKMVIERYESSTGIPIAVGKNNKQNDHVTFKLASRHHTWLHTKDIPGSHVVILSDNPDETTLQEAAVIAAYFSKARTSSNVPVDYTEIRHVKKPSGAKPGFVNYFEQQTLFVTPDEQLVRQLKQ</sequence>
<evidence type="ECO:0000256" key="3">
    <source>
        <dbReference type="ARBA" id="ARBA00022884"/>
    </source>
</evidence>
<comment type="caution">
    <text evidence="7">The sequence shown here is derived from an EMBL/GenBank/DDBJ whole genome shotgun (WGS) entry which is preliminary data.</text>
</comment>
<evidence type="ECO:0000313" key="8">
    <source>
        <dbReference type="Proteomes" id="UP001596976"/>
    </source>
</evidence>
<evidence type="ECO:0000256" key="1">
    <source>
        <dbReference type="ARBA" id="ARBA00022555"/>
    </source>
</evidence>
<name>A0ABW3GVP9_9BACL</name>
<keyword evidence="3 5" id="KW-0694">RNA-binding</keyword>
<dbReference type="EMBL" id="JBHTJF010000022">
    <property type="protein sequence ID" value="MFD0943273.1"/>
    <property type="molecule type" value="Genomic_DNA"/>
</dbReference>
<dbReference type="Pfam" id="PF05833">
    <property type="entry name" value="NFACT_N"/>
    <property type="match status" value="1"/>
</dbReference>
<comment type="function">
    <text evidence="5">Key component of the ribosome quality control system (RQC), a ribosome-associated complex that mediates the extraction of incompletely synthesized nascent chains from stalled ribosomes and their subsequent degradation. RqcH recruits Ala-charged tRNA, and with RqcP directs the elongation of stalled nascent chains on 50S ribosomal subunits, leading to non-templated C-terminal alanine extensions (Ala tail). The Ala tail promotes nascent chain degradation. May add between 1 and at least 8 Ala residues. Binds to stalled 50S ribosomal subunits.</text>
</comment>
<gene>
    <name evidence="5" type="primary">rqcH</name>
    <name evidence="7" type="ORF">ACFQ0V_05745</name>
</gene>
<protein>
    <recommendedName>
        <fullName evidence="5">Rqc2 homolog RqcH</fullName>
        <shortName evidence="5">RqcH</shortName>
    </recommendedName>
</protein>
<dbReference type="Pfam" id="PF05670">
    <property type="entry name" value="NFACT-R_1"/>
    <property type="match status" value="1"/>
</dbReference>
<organism evidence="7 8">
    <name type="scientific">Savagea faecisuis</name>
    <dbReference type="NCBI Taxonomy" id="1274803"/>
    <lineage>
        <taxon>Bacteria</taxon>
        <taxon>Bacillati</taxon>
        <taxon>Bacillota</taxon>
        <taxon>Bacilli</taxon>
        <taxon>Bacillales</taxon>
        <taxon>Caryophanaceae</taxon>
        <taxon>Savagea</taxon>
    </lineage>
</organism>
<evidence type="ECO:0000256" key="4">
    <source>
        <dbReference type="ARBA" id="ARBA00022917"/>
    </source>
</evidence>
<dbReference type="RefSeq" id="WP_381010832.1">
    <property type="nucleotide sequence ID" value="NZ_JBHTJF010000022.1"/>
</dbReference>
<evidence type="ECO:0000256" key="2">
    <source>
        <dbReference type="ARBA" id="ARBA00022730"/>
    </source>
</evidence>
<dbReference type="Proteomes" id="UP001596976">
    <property type="component" value="Unassembled WGS sequence"/>
</dbReference>
<dbReference type="InterPro" id="IPR043682">
    <property type="entry name" value="RqcH_bacterial"/>
</dbReference>
<keyword evidence="1 5" id="KW-0820">tRNA-binding</keyword>
<dbReference type="PANTHER" id="PTHR15239">
    <property type="entry name" value="NUCLEAR EXPORT MEDIATOR FACTOR NEMF"/>
    <property type="match status" value="1"/>
</dbReference>
<dbReference type="PANTHER" id="PTHR15239:SF6">
    <property type="entry name" value="RIBOSOME QUALITY CONTROL COMPLEX SUBUNIT NEMF"/>
    <property type="match status" value="1"/>
</dbReference>
<reference evidence="8" key="1">
    <citation type="journal article" date="2019" name="Int. J. Syst. Evol. Microbiol.">
        <title>The Global Catalogue of Microorganisms (GCM) 10K type strain sequencing project: providing services to taxonomists for standard genome sequencing and annotation.</title>
        <authorList>
            <consortium name="The Broad Institute Genomics Platform"/>
            <consortium name="The Broad Institute Genome Sequencing Center for Infectious Disease"/>
            <person name="Wu L."/>
            <person name="Ma J."/>
        </authorList>
    </citation>
    <scope>NUCLEOTIDE SEQUENCE [LARGE SCALE GENOMIC DNA]</scope>
    <source>
        <strain evidence="8">CCUG 63563</strain>
    </source>
</reference>
<keyword evidence="2 5" id="KW-0699">rRNA-binding</keyword>
<dbReference type="InterPro" id="IPR008532">
    <property type="entry name" value="NFACT_RNA-bd"/>
</dbReference>
<evidence type="ECO:0000256" key="5">
    <source>
        <dbReference type="HAMAP-Rule" id="MF_00844"/>
    </source>
</evidence>